<evidence type="ECO:0000256" key="9">
    <source>
        <dbReference type="ARBA" id="ARBA00023224"/>
    </source>
</evidence>
<evidence type="ECO:0000256" key="4">
    <source>
        <dbReference type="ARBA" id="ARBA00022692"/>
    </source>
</evidence>
<name>A0AA49X7W4_HOLPA</name>
<evidence type="ECO:0000256" key="2">
    <source>
        <dbReference type="ARBA" id="ARBA00022475"/>
    </source>
</evidence>
<dbReference type="PANTHER" id="PTHR21137:SF35">
    <property type="entry name" value="ODORANT RECEPTOR 19A-RELATED"/>
    <property type="match status" value="1"/>
</dbReference>
<comment type="subcellular location">
    <subcellularLocation>
        <location evidence="1 10">Cell membrane</location>
        <topology evidence="1 10">Multi-pass membrane protein</topology>
    </subcellularLocation>
</comment>
<keyword evidence="6 10" id="KW-1133">Transmembrane helix</keyword>
<dbReference type="GO" id="GO:0007165">
    <property type="term" value="P:signal transduction"/>
    <property type="evidence" value="ECO:0007669"/>
    <property type="project" value="UniProtKB-KW"/>
</dbReference>
<feature type="transmembrane region" description="Helical" evidence="10">
    <location>
        <begin position="240"/>
        <end position="261"/>
    </location>
</feature>
<proteinExistence type="evidence at transcript level"/>
<keyword evidence="4 10" id="KW-0812">Transmembrane</keyword>
<evidence type="ECO:0000256" key="5">
    <source>
        <dbReference type="ARBA" id="ARBA00022725"/>
    </source>
</evidence>
<feature type="transmembrane region" description="Helical" evidence="10">
    <location>
        <begin position="125"/>
        <end position="143"/>
    </location>
</feature>
<feature type="transmembrane region" description="Helical" evidence="10">
    <location>
        <begin position="273"/>
        <end position="292"/>
    </location>
</feature>
<evidence type="ECO:0000256" key="7">
    <source>
        <dbReference type="ARBA" id="ARBA00023136"/>
    </source>
</evidence>
<organism evidence="11">
    <name type="scientific">Holotrichia parallela</name>
    <name type="common">Dark black chafer beetle</name>
    <name type="synonym">Pedinotrichia parallela</name>
    <dbReference type="NCBI Taxonomy" id="93412"/>
    <lineage>
        <taxon>Eukaryota</taxon>
        <taxon>Metazoa</taxon>
        <taxon>Ecdysozoa</taxon>
        <taxon>Arthropoda</taxon>
        <taxon>Hexapoda</taxon>
        <taxon>Insecta</taxon>
        <taxon>Pterygota</taxon>
        <taxon>Neoptera</taxon>
        <taxon>Endopterygota</taxon>
        <taxon>Coleoptera</taxon>
        <taxon>Polyphaga</taxon>
        <taxon>Scarabaeiformia</taxon>
        <taxon>Scarabaeidae</taxon>
        <taxon>Melolonthinae</taxon>
        <taxon>Holotrichia</taxon>
    </lineage>
</organism>
<evidence type="ECO:0000256" key="1">
    <source>
        <dbReference type="ARBA" id="ARBA00004651"/>
    </source>
</evidence>
<protein>
    <recommendedName>
        <fullName evidence="10">Odorant receptor</fullName>
    </recommendedName>
</protein>
<comment type="similarity">
    <text evidence="10">Belongs to the insect chemoreceptor superfamily. Heteromeric odorant receptor channel (TC 1.A.69) family.</text>
</comment>
<keyword evidence="9 10" id="KW-0807">Transducer</keyword>
<dbReference type="EMBL" id="OQ942628">
    <property type="protein sequence ID" value="WLK66388.1"/>
    <property type="molecule type" value="mRNA"/>
</dbReference>
<evidence type="ECO:0000256" key="10">
    <source>
        <dbReference type="RuleBase" id="RU351113"/>
    </source>
</evidence>
<comment type="caution">
    <text evidence="10">Lacks conserved residue(s) required for the propagation of feature annotation.</text>
</comment>
<dbReference type="Pfam" id="PF02949">
    <property type="entry name" value="7tm_6"/>
    <property type="match status" value="1"/>
</dbReference>
<dbReference type="PANTHER" id="PTHR21137">
    <property type="entry name" value="ODORANT RECEPTOR"/>
    <property type="match status" value="1"/>
</dbReference>
<dbReference type="AlphaFoldDB" id="A0AA49X7W4"/>
<feature type="transmembrane region" description="Helical" evidence="10">
    <location>
        <begin position="31"/>
        <end position="54"/>
    </location>
</feature>
<dbReference type="GO" id="GO:0004984">
    <property type="term" value="F:olfactory receptor activity"/>
    <property type="evidence" value="ECO:0007669"/>
    <property type="project" value="InterPro"/>
</dbReference>
<accession>A0AA49X7W4</accession>
<evidence type="ECO:0000256" key="8">
    <source>
        <dbReference type="ARBA" id="ARBA00023170"/>
    </source>
</evidence>
<feature type="transmembrane region" description="Helical" evidence="10">
    <location>
        <begin position="163"/>
        <end position="196"/>
    </location>
</feature>
<evidence type="ECO:0000313" key="11">
    <source>
        <dbReference type="EMBL" id="WLK66388.1"/>
    </source>
</evidence>
<keyword evidence="3 10" id="KW-0716">Sensory transduction</keyword>
<sequence length="370" mass="43792">MEYLDEIRMLRVPADLLKQIHETQYLTIRLLIFRIFNFCVIILVGTYIFVNLFYVKNETFIKTMQSLIHMTHLLLKYFFLIYYKLDIGKLSVSISENFWNIEAFEKNVKVRTQKVYNIVKRIQKCLLFVTIMLGCLYISKPLLDKNNSFLLETYIPRSNAIDAFLLMSQLYCFFIGIVTIVGFDLIYFSLCVHVIIQIKLLKEKLKNSFKSFRKNAAYELSSCIKHHQYLFSMFLRMKEIYSIMLLFHYFVTLLSVCSVVFEILSGHTDLSNYLLKFMMVLFFVAQFAYYALPAAEVAREFSDVSQAIYTSEWYNSDIKFQKSMLFIMMKCQQIHYFSGGDLMDINTDTLGSVIRKIFSFYTILRNLIDK</sequence>
<evidence type="ECO:0000256" key="3">
    <source>
        <dbReference type="ARBA" id="ARBA00022606"/>
    </source>
</evidence>
<evidence type="ECO:0000256" key="6">
    <source>
        <dbReference type="ARBA" id="ARBA00022989"/>
    </source>
</evidence>
<dbReference type="GO" id="GO:0005549">
    <property type="term" value="F:odorant binding"/>
    <property type="evidence" value="ECO:0007669"/>
    <property type="project" value="InterPro"/>
</dbReference>
<dbReference type="InterPro" id="IPR004117">
    <property type="entry name" value="7tm6_olfct_rcpt"/>
</dbReference>
<reference evidence="11" key="1">
    <citation type="submission" date="2023-05" db="EMBL/GenBank/DDBJ databases">
        <authorList>
            <person name="Dong H."/>
            <person name="Yin J."/>
            <person name="Li K."/>
            <person name="Qu Y."/>
        </authorList>
    </citation>
    <scope>NUCLEOTIDE SEQUENCE</scope>
    <source>
        <tissue evidence="11">Antenna</tissue>
    </source>
</reference>
<keyword evidence="8 10" id="KW-0675">Receptor</keyword>
<keyword evidence="7 10" id="KW-0472">Membrane</keyword>
<keyword evidence="5 10" id="KW-0552">Olfaction</keyword>
<dbReference type="GO" id="GO:0005886">
    <property type="term" value="C:plasma membrane"/>
    <property type="evidence" value="ECO:0007669"/>
    <property type="project" value="UniProtKB-SubCell"/>
</dbReference>
<keyword evidence="2" id="KW-1003">Cell membrane</keyword>